<keyword evidence="7" id="KW-1185">Reference proteome</keyword>
<keyword evidence="2 4" id="KW-0238">DNA-binding</keyword>
<protein>
    <submittedName>
        <fullName evidence="6">Bacterial regulatory proteins, tetR family</fullName>
    </submittedName>
</protein>
<dbReference type="GO" id="GO:0000976">
    <property type="term" value="F:transcription cis-regulatory region binding"/>
    <property type="evidence" value="ECO:0007669"/>
    <property type="project" value="TreeGrafter"/>
</dbReference>
<dbReference type="STRING" id="1406858.GCA_000710895_06568"/>
<dbReference type="OrthoDB" id="3682047at2"/>
<evidence type="ECO:0000256" key="3">
    <source>
        <dbReference type="ARBA" id="ARBA00023163"/>
    </source>
</evidence>
<accession>A0A378YWJ2</accession>
<dbReference type="PANTHER" id="PTHR30055">
    <property type="entry name" value="HTH-TYPE TRANSCRIPTIONAL REGULATOR RUTR"/>
    <property type="match status" value="1"/>
</dbReference>
<sequence length="237" mass="26433">MARTQRADLHERADAILDAATELMLTTAARDLRIEEVARRAGVGKGTVYLHWASREELMLAVGAREAVAMLATVIAAMRADPIEVALHRYLRRHFLEAMRRPILHSLFVTDRTGLGALTDHPARVRLAEAKLRAAHDHLAALREHRLLRPGLHPVDVDFSAQAIAYGFFAATPLLSDDARFTLDHRADQLADVIRRSFEPARPPAPERYAAAAPRVVDAFERLRNEFRRTAYGAAAD</sequence>
<reference evidence="6 7" key="1">
    <citation type="submission" date="2018-06" db="EMBL/GenBank/DDBJ databases">
        <authorList>
            <consortium name="Pathogen Informatics"/>
            <person name="Doyle S."/>
        </authorList>
    </citation>
    <scope>NUCLEOTIDE SEQUENCE [LARGE SCALE GENOMIC DNA]</scope>
    <source>
        <strain evidence="6 7">NCTC1934</strain>
    </source>
</reference>
<gene>
    <name evidence="6" type="ORF">NCTC1934_04497</name>
</gene>
<proteinExistence type="predicted"/>
<dbReference type="Proteomes" id="UP000255467">
    <property type="component" value="Unassembled WGS sequence"/>
</dbReference>
<dbReference type="SUPFAM" id="SSF46689">
    <property type="entry name" value="Homeodomain-like"/>
    <property type="match status" value="1"/>
</dbReference>
<evidence type="ECO:0000313" key="6">
    <source>
        <dbReference type="EMBL" id="SUA80880.1"/>
    </source>
</evidence>
<dbReference type="AlphaFoldDB" id="A0A378YWJ2"/>
<organism evidence="6 7">
    <name type="scientific">Nocardia otitidiscaviarum</name>
    <dbReference type="NCBI Taxonomy" id="1823"/>
    <lineage>
        <taxon>Bacteria</taxon>
        <taxon>Bacillati</taxon>
        <taxon>Actinomycetota</taxon>
        <taxon>Actinomycetes</taxon>
        <taxon>Mycobacteriales</taxon>
        <taxon>Nocardiaceae</taxon>
        <taxon>Nocardia</taxon>
    </lineage>
</organism>
<evidence type="ECO:0000256" key="2">
    <source>
        <dbReference type="ARBA" id="ARBA00023125"/>
    </source>
</evidence>
<dbReference type="InterPro" id="IPR009057">
    <property type="entry name" value="Homeodomain-like_sf"/>
</dbReference>
<dbReference type="EMBL" id="UGRY01000002">
    <property type="protein sequence ID" value="SUA80880.1"/>
    <property type="molecule type" value="Genomic_DNA"/>
</dbReference>
<keyword evidence="3" id="KW-0804">Transcription</keyword>
<evidence type="ECO:0000313" key="7">
    <source>
        <dbReference type="Proteomes" id="UP000255467"/>
    </source>
</evidence>
<feature type="domain" description="HTH tetR-type" evidence="5">
    <location>
        <begin position="10"/>
        <end position="70"/>
    </location>
</feature>
<evidence type="ECO:0000256" key="1">
    <source>
        <dbReference type="ARBA" id="ARBA00023015"/>
    </source>
</evidence>
<dbReference type="Gene3D" id="1.10.357.10">
    <property type="entry name" value="Tetracycline Repressor, domain 2"/>
    <property type="match status" value="1"/>
</dbReference>
<dbReference type="PRINTS" id="PR00455">
    <property type="entry name" value="HTHTETR"/>
</dbReference>
<dbReference type="Pfam" id="PF00440">
    <property type="entry name" value="TetR_N"/>
    <property type="match status" value="1"/>
</dbReference>
<feature type="DNA-binding region" description="H-T-H motif" evidence="4">
    <location>
        <begin position="33"/>
        <end position="52"/>
    </location>
</feature>
<name>A0A378YWJ2_9NOCA</name>
<dbReference type="PANTHER" id="PTHR30055:SF234">
    <property type="entry name" value="HTH-TYPE TRANSCRIPTIONAL REGULATOR BETI"/>
    <property type="match status" value="1"/>
</dbReference>
<evidence type="ECO:0000259" key="5">
    <source>
        <dbReference type="PROSITE" id="PS50977"/>
    </source>
</evidence>
<keyword evidence="1" id="KW-0805">Transcription regulation</keyword>
<dbReference type="GO" id="GO:0003700">
    <property type="term" value="F:DNA-binding transcription factor activity"/>
    <property type="evidence" value="ECO:0007669"/>
    <property type="project" value="TreeGrafter"/>
</dbReference>
<dbReference type="InterPro" id="IPR001647">
    <property type="entry name" value="HTH_TetR"/>
</dbReference>
<dbReference type="PROSITE" id="PS50977">
    <property type="entry name" value="HTH_TETR_2"/>
    <property type="match status" value="1"/>
</dbReference>
<evidence type="ECO:0000256" key="4">
    <source>
        <dbReference type="PROSITE-ProRule" id="PRU00335"/>
    </source>
</evidence>
<dbReference type="InterPro" id="IPR050109">
    <property type="entry name" value="HTH-type_TetR-like_transc_reg"/>
</dbReference>
<dbReference type="RefSeq" id="WP_039815167.1">
    <property type="nucleotide sequence ID" value="NZ_UGRY01000002.1"/>
</dbReference>